<evidence type="ECO:0000313" key="8">
    <source>
        <dbReference type="EMBL" id="JAT77415.1"/>
    </source>
</evidence>
<gene>
    <name evidence="8" type="ORF">g.68039</name>
</gene>
<keyword evidence="5 6" id="KW-0472">Membrane</keyword>
<evidence type="ECO:0000256" key="2">
    <source>
        <dbReference type="ARBA" id="ARBA00007635"/>
    </source>
</evidence>
<sequence length="378" mass="39014">MPSNKGKVIPVADLAEASLVPGVVQRHEAWRRQAAIALAQSSFVVGSVYLKSVITDLEEVHGGSSHPGFNPVVFAFAREATAAPILLGLARYKGTLVPARRDLPLVVLLGVCLFASQLLYMLGIDLSGVVVATCIQPAIPVFTALLGIALRQEAANPRKLAGIGLSVLGATAMVFGGMAGAGGVAPTSPAGLAAAHAMLVGNLCLVFNTAAMAVYYVYAKQLVGRYPAISVAAWAYTGAAALMGLAALVSTPAAGWSLPPALLGPLLYWVLVCSVAGYFVVAWAMQTLPASQVAAFQCLQPFLGALLAACVLGEALSAWDAGALGVVAGLFLVCSERGDAETAALVARVRRVLRARMRTVPSRTSFLLPVSETGKHAQ</sequence>
<dbReference type="Pfam" id="PF00892">
    <property type="entry name" value="EamA"/>
    <property type="match status" value="2"/>
</dbReference>
<feature type="transmembrane region" description="Helical" evidence="6">
    <location>
        <begin position="266"/>
        <end position="285"/>
    </location>
</feature>
<evidence type="ECO:0000259" key="7">
    <source>
        <dbReference type="Pfam" id="PF00892"/>
    </source>
</evidence>
<feature type="transmembrane region" description="Helical" evidence="6">
    <location>
        <begin position="160"/>
        <end position="181"/>
    </location>
</feature>
<feature type="transmembrane region" description="Helical" evidence="6">
    <location>
        <begin position="231"/>
        <end position="254"/>
    </location>
</feature>
<feature type="domain" description="EamA" evidence="7">
    <location>
        <begin position="68"/>
        <end position="174"/>
    </location>
</feature>
<dbReference type="GO" id="GO:0022857">
    <property type="term" value="F:transmembrane transporter activity"/>
    <property type="evidence" value="ECO:0007669"/>
    <property type="project" value="InterPro"/>
</dbReference>
<comment type="similarity">
    <text evidence="2 6">Belongs to the drug/metabolite transporter (DMT) superfamily. Plant drug/metabolite exporter (P-DME) (TC 2.A.7.4) family.</text>
</comment>
<dbReference type="AlphaFoldDB" id="A0A1D2AES2"/>
<evidence type="ECO:0000256" key="3">
    <source>
        <dbReference type="ARBA" id="ARBA00022692"/>
    </source>
</evidence>
<evidence type="ECO:0000256" key="5">
    <source>
        <dbReference type="ARBA" id="ARBA00023136"/>
    </source>
</evidence>
<feature type="transmembrane region" description="Helical" evidence="6">
    <location>
        <begin position="126"/>
        <end position="148"/>
    </location>
</feature>
<feature type="transmembrane region" description="Helical" evidence="6">
    <location>
        <begin position="102"/>
        <end position="120"/>
    </location>
</feature>
<protein>
    <recommendedName>
        <fullName evidence="6">WAT1-related protein</fullName>
    </recommendedName>
</protein>
<evidence type="ECO:0000256" key="6">
    <source>
        <dbReference type="RuleBase" id="RU363077"/>
    </source>
</evidence>
<dbReference type="InterPro" id="IPR000620">
    <property type="entry name" value="EamA_dom"/>
</dbReference>
<organism evidence="8">
    <name type="scientific">Auxenochlorella protothecoides</name>
    <name type="common">Green microalga</name>
    <name type="synonym">Chlorella protothecoides</name>
    <dbReference type="NCBI Taxonomy" id="3075"/>
    <lineage>
        <taxon>Eukaryota</taxon>
        <taxon>Viridiplantae</taxon>
        <taxon>Chlorophyta</taxon>
        <taxon>core chlorophytes</taxon>
        <taxon>Trebouxiophyceae</taxon>
        <taxon>Chlorellales</taxon>
        <taxon>Chlorellaceae</taxon>
        <taxon>Auxenochlorella</taxon>
    </lineage>
</organism>
<evidence type="ECO:0000256" key="4">
    <source>
        <dbReference type="ARBA" id="ARBA00022989"/>
    </source>
</evidence>
<feature type="domain" description="EamA" evidence="7">
    <location>
        <begin position="201"/>
        <end position="333"/>
    </location>
</feature>
<name>A0A1D2AES2_AUXPR</name>
<proteinExistence type="inferred from homology"/>
<accession>A0A1D2AES2</accession>
<comment type="subcellular location">
    <subcellularLocation>
        <location evidence="1 6">Membrane</location>
        <topology evidence="1 6">Multi-pass membrane protein</topology>
    </subcellularLocation>
</comment>
<dbReference type="SUPFAM" id="SSF103481">
    <property type="entry name" value="Multidrug resistance efflux transporter EmrE"/>
    <property type="match status" value="2"/>
</dbReference>
<dbReference type="EMBL" id="GDKF01001207">
    <property type="protein sequence ID" value="JAT77415.1"/>
    <property type="molecule type" value="Transcribed_RNA"/>
</dbReference>
<feature type="transmembrane region" description="Helical" evidence="6">
    <location>
        <begin position="193"/>
        <end position="219"/>
    </location>
</feature>
<keyword evidence="4 6" id="KW-1133">Transmembrane helix</keyword>
<dbReference type="PANTHER" id="PTHR31218">
    <property type="entry name" value="WAT1-RELATED PROTEIN"/>
    <property type="match status" value="1"/>
</dbReference>
<dbReference type="InterPro" id="IPR030184">
    <property type="entry name" value="WAT1-related"/>
</dbReference>
<dbReference type="InterPro" id="IPR037185">
    <property type="entry name" value="EmrE-like"/>
</dbReference>
<evidence type="ECO:0000256" key="1">
    <source>
        <dbReference type="ARBA" id="ARBA00004141"/>
    </source>
</evidence>
<reference evidence="8" key="1">
    <citation type="submission" date="2015-08" db="EMBL/GenBank/DDBJ databases">
        <authorList>
            <person name="Babu N.S."/>
            <person name="Beckwith C.J."/>
            <person name="Beseler K.G."/>
            <person name="Brison A."/>
            <person name="Carone J.V."/>
            <person name="Caskin T.P."/>
            <person name="Diamond M."/>
            <person name="Durham M.E."/>
            <person name="Foxe J.M."/>
            <person name="Go M."/>
            <person name="Henderson B.A."/>
            <person name="Jones I.B."/>
            <person name="McGettigan J.A."/>
            <person name="Micheletti S.J."/>
            <person name="Nasrallah M.E."/>
            <person name="Ortiz D."/>
            <person name="Piller C.R."/>
            <person name="Privatt S.R."/>
            <person name="Schneider S.L."/>
            <person name="Sharp S."/>
            <person name="Smith T.C."/>
            <person name="Stanton J.D."/>
            <person name="Ullery H.E."/>
            <person name="Wilson R.J."/>
            <person name="Serrano M.G."/>
            <person name="Buck G."/>
            <person name="Lee V."/>
            <person name="Wang Y."/>
            <person name="Carvalho R."/>
            <person name="Voegtly L."/>
            <person name="Shi R."/>
            <person name="Duckworth R."/>
            <person name="Johnson A."/>
            <person name="Loviza R."/>
            <person name="Walstead R."/>
            <person name="Shah Z."/>
            <person name="Kiflezghi M."/>
            <person name="Wade K."/>
            <person name="Ball S.L."/>
            <person name="Bradley K.W."/>
            <person name="Asai D.J."/>
            <person name="Bowman C.A."/>
            <person name="Russell D.A."/>
            <person name="Pope W.H."/>
            <person name="Jacobs-Sera D."/>
            <person name="Hendrix R.W."/>
            <person name="Hatfull G.F."/>
        </authorList>
    </citation>
    <scope>NUCLEOTIDE SEQUENCE</scope>
</reference>
<keyword evidence="3 6" id="KW-0812">Transmembrane</keyword>
<dbReference type="GO" id="GO:0016020">
    <property type="term" value="C:membrane"/>
    <property type="evidence" value="ECO:0007669"/>
    <property type="project" value="UniProtKB-SubCell"/>
</dbReference>